<dbReference type="Proteomes" id="UP000323100">
    <property type="component" value="Segment"/>
</dbReference>
<feature type="region of interest" description="Disordered" evidence="1">
    <location>
        <begin position="1"/>
        <end position="27"/>
    </location>
</feature>
<dbReference type="EMBL" id="MK249176">
    <property type="protein sequence ID" value="QCQ84839.1"/>
    <property type="molecule type" value="Genomic_DNA"/>
</dbReference>
<feature type="region of interest" description="Disordered" evidence="1">
    <location>
        <begin position="118"/>
        <end position="153"/>
    </location>
</feature>
<evidence type="ECO:0000313" key="2">
    <source>
        <dbReference type="EMBL" id="QCQ84839.1"/>
    </source>
</evidence>
<dbReference type="Pfam" id="PF09675">
    <property type="entry name" value="Chlamy_scaf"/>
    <property type="match status" value="1"/>
</dbReference>
<reference evidence="2" key="1">
    <citation type="submission" date="2018-12" db="EMBL/GenBank/DDBJ databases">
        <title>Singled stranded DNA viruses identified in blackflies (Austrosimulium ungulatum) sampled in New Zealand.</title>
        <authorList>
            <person name="Kraberger S."/>
            <person name="Fontenele R.S."/>
            <person name="Schmidlin K."/>
            <person name="Walters M."/>
            <person name="Varsani A."/>
        </authorList>
    </citation>
    <scope>NUCLEOTIDE SEQUENCE [LARGE SCALE GENOMIC DNA]</scope>
    <source>
        <strain evidence="2">099</strain>
    </source>
</reference>
<sequence>MAKFPQAFHDFAKSNGSDSRTNFEGPSLTRQEFADECDINSLMKRYEGHVTGGPGNMGPLEPMYLDFVNLPQDLMGYLQFMDDAERSFMSLPAIVRKEFDNSAHEFVAYASDPGNLDQMRSWGLAPPAKPLEPVQEKASPASSPEPAAPAKAP</sequence>
<evidence type="ECO:0000256" key="1">
    <source>
        <dbReference type="SAM" id="MobiDB-lite"/>
    </source>
</evidence>
<proteinExistence type="predicted"/>
<name>A0A4P8PKC9_9VIRU</name>
<protein>
    <submittedName>
        <fullName evidence="2">Internal scaffolding protein</fullName>
    </submittedName>
</protein>
<dbReference type="InterPro" id="IPR014131">
    <property type="entry name" value="Chlamydia_phage_Vp3"/>
</dbReference>
<accession>A0A4P8PKC9</accession>
<feature type="compositionally biased region" description="Low complexity" evidence="1">
    <location>
        <begin position="136"/>
        <end position="153"/>
    </location>
</feature>
<feature type="compositionally biased region" description="Polar residues" evidence="1">
    <location>
        <begin position="14"/>
        <end position="27"/>
    </location>
</feature>
<organism evidence="2">
    <name type="scientific">Blackfly microvirus SF02</name>
    <dbReference type="NCBI Taxonomy" id="2576452"/>
    <lineage>
        <taxon>Viruses</taxon>
        <taxon>Monodnaviria</taxon>
        <taxon>Sangervirae</taxon>
        <taxon>Phixviricota</taxon>
        <taxon>Malgrandaviricetes</taxon>
        <taxon>Petitvirales</taxon>
        <taxon>Microviridae</taxon>
        <taxon>Microvirus</taxon>
    </lineage>
</organism>